<organism evidence="2 3">
    <name type="scientific">Caballeronia sordidicola</name>
    <name type="common">Burkholderia sordidicola</name>
    <dbReference type="NCBI Taxonomy" id="196367"/>
    <lineage>
        <taxon>Bacteria</taxon>
        <taxon>Pseudomonadati</taxon>
        <taxon>Pseudomonadota</taxon>
        <taxon>Betaproteobacteria</taxon>
        <taxon>Burkholderiales</taxon>
        <taxon>Burkholderiaceae</taxon>
        <taxon>Caballeronia</taxon>
    </lineage>
</organism>
<reference evidence="2 3" key="1">
    <citation type="submission" date="2017-03" db="EMBL/GenBank/DDBJ databases">
        <title>Genome analysis of strain PAMC 26577.</title>
        <authorList>
            <person name="Oh H.-M."/>
            <person name="Yang J.-A."/>
        </authorList>
    </citation>
    <scope>NUCLEOTIDE SEQUENCE [LARGE SCALE GENOMIC DNA]</scope>
    <source>
        <strain evidence="2 3">PAMC 26577</strain>
    </source>
</reference>
<evidence type="ECO:0000313" key="2">
    <source>
        <dbReference type="EMBL" id="OTP73868.1"/>
    </source>
</evidence>
<evidence type="ECO:0000313" key="3">
    <source>
        <dbReference type="Proteomes" id="UP000195221"/>
    </source>
</evidence>
<dbReference type="Proteomes" id="UP000195221">
    <property type="component" value="Unassembled WGS sequence"/>
</dbReference>
<protein>
    <submittedName>
        <fullName evidence="2">Uncharacterized protein</fullName>
    </submittedName>
</protein>
<comment type="caution">
    <text evidence="2">The sequence shown here is derived from an EMBL/GenBank/DDBJ whole genome shotgun (WGS) entry which is preliminary data.</text>
</comment>
<evidence type="ECO:0000256" key="1">
    <source>
        <dbReference type="SAM" id="MobiDB-lite"/>
    </source>
</evidence>
<accession>A0A242MSX3</accession>
<sequence length="53" mass="5878">MLPAFDTNEPAHAFSTTLQTDGFRRGRPTLSSNENYRAVTSAPLPWRDSAVRA</sequence>
<dbReference type="AlphaFoldDB" id="A0A242MSX3"/>
<name>A0A242MSX3_CABSO</name>
<dbReference type="EMBL" id="NBTZ01000074">
    <property type="protein sequence ID" value="OTP73868.1"/>
    <property type="molecule type" value="Genomic_DNA"/>
</dbReference>
<feature type="region of interest" description="Disordered" evidence="1">
    <location>
        <begin position="1"/>
        <end position="31"/>
    </location>
</feature>
<gene>
    <name evidence="2" type="ORF">PAMC26577_17435</name>
</gene>
<proteinExistence type="predicted"/>